<accession>A0A5A8EKR2</accession>
<feature type="domain" description="Helicase ATP-binding" evidence="3">
    <location>
        <begin position="497"/>
        <end position="684"/>
    </location>
</feature>
<feature type="region of interest" description="Disordered" evidence="2">
    <location>
        <begin position="851"/>
        <end position="897"/>
    </location>
</feature>
<reference evidence="5 6" key="1">
    <citation type="submission" date="2019-07" db="EMBL/GenBank/DDBJ databases">
        <title>Genomes of Cafeteria roenbergensis.</title>
        <authorList>
            <person name="Fischer M.G."/>
            <person name="Hackl T."/>
            <person name="Roman M."/>
        </authorList>
    </citation>
    <scope>NUCLEOTIDE SEQUENCE [LARGE SCALE GENOMIC DNA]</scope>
    <source>
        <strain evidence="5 6">E4-10P</strain>
    </source>
</reference>
<evidence type="ECO:0000259" key="4">
    <source>
        <dbReference type="PROSITE" id="PS51194"/>
    </source>
</evidence>
<feature type="compositionally biased region" description="Basic and acidic residues" evidence="2">
    <location>
        <begin position="127"/>
        <end position="149"/>
    </location>
</feature>
<name>A0A5A8EKR2_CAFRO</name>
<evidence type="ECO:0000313" key="5">
    <source>
        <dbReference type="EMBL" id="KAA0176510.1"/>
    </source>
</evidence>
<dbReference type="AlphaFoldDB" id="A0A5A8EKR2"/>
<dbReference type="InterPro" id="IPR049730">
    <property type="entry name" value="SNF2/RAD54-like_C"/>
</dbReference>
<dbReference type="PROSITE" id="PS51194">
    <property type="entry name" value="HELICASE_CTER"/>
    <property type="match status" value="1"/>
</dbReference>
<dbReference type="Gene3D" id="3.40.50.10810">
    <property type="entry name" value="Tandem AAA-ATPase domain"/>
    <property type="match status" value="1"/>
</dbReference>
<evidence type="ECO:0000256" key="2">
    <source>
        <dbReference type="SAM" id="MobiDB-lite"/>
    </source>
</evidence>
<sequence>MERFIAVCTHAPTSVLRVEAALDLARNVAQMDPENRGASSAQLLRTLESDSEALRHGSAVALGEIAWLERTARGGVPRGWAAEGEEGLLTALEVSSLDLVHRGVELGIDDEAQSGVAASTGPSWDRLGADERAPAAPRRPPESAVRDGRPDELARGYVVDELLFGLFRSRWQARHGAALALREVATDRLHSWAMLANLAFDIVPLLEPSPLPVLELLVATCIRTVVVDDSAECACSAARVLRGCIDVGKSSALRHDWDSACARAAEAALHAAATPTGSIPMCDAAACPAALPALDLLLANPSSPIALATVRSLAGALDLGSAAARTDEAASSRLRRLVDLARQVVGNAQQAASRWRQLRDDLTHFQAHAAQQLIAPVLKALGSSDAGLREVVGQAAGELIAAGALSFATSSKNPLAEILARADLARKHASAEDLGDSALQRARVVAASATSPQQLVGMPRAPQGQSARSAPPLAPSAALPPGLKLRRYQQAGVEWLLAMRDLGMGALLCDEMGLGKTVQALCLLAHEASRGAARAAGLPKGADAGAESTPPSLIVCPSSVVRHWVAEAAAHFPEAAAAPPLRVVEIVGRSAEARRALVLSQAATSPGAAFVTSFAMLRRDAGWLGDMQWRVVVFDEAHVLRNPDSVVFKCAQRLSAEFRLGLTGTPVHNSPLDLWALAAAVVSGLLGSRRDFSRRFHRPVAIAARASATPAEHASASRAMAQLHSAMSPFILRRTKRAVLRELPPKVIQDVPCQLSATQREAYDAFVAGDGRSLAAGDGCAAKPFALIAKLRAICNHPALATTGSSGSPDVAGDRRATSITASGKMLALHSILEQCGLGCGRGKSSSGKDAAVAAASAVAAPPKPPRRRSKRARSESPGSGDRGDARVAAGAESAPELEASPEWGALGIGAHRHRVLLFAQGPQTLDLVQRVVLARYFPGARFARIDGKVPPSSRAGIVAEFNHPESTLDGVMLTTGTGGVGLSLTGADVVIFVDHDWNPQNDLQAMDRAHRIGQRRTVNVLRLIAQGTLEERIMGLQAFKRRLASELVGTSGPTGGELTSSLVGAFGPAPQ</sequence>
<dbReference type="InterPro" id="IPR014001">
    <property type="entry name" value="Helicase_ATP-bd"/>
</dbReference>
<dbReference type="InterPro" id="IPR027417">
    <property type="entry name" value="P-loop_NTPase"/>
</dbReference>
<feature type="region of interest" description="Disordered" evidence="2">
    <location>
        <begin position="450"/>
        <end position="478"/>
    </location>
</feature>
<dbReference type="InterPro" id="IPR044972">
    <property type="entry name" value="Mot1"/>
</dbReference>
<feature type="compositionally biased region" description="Low complexity" evidence="2">
    <location>
        <begin position="466"/>
        <end position="478"/>
    </location>
</feature>
<dbReference type="GO" id="GO:0005524">
    <property type="term" value="F:ATP binding"/>
    <property type="evidence" value="ECO:0007669"/>
    <property type="project" value="InterPro"/>
</dbReference>
<feature type="compositionally biased region" description="Low complexity" evidence="2">
    <location>
        <begin position="887"/>
        <end position="897"/>
    </location>
</feature>
<dbReference type="Pfam" id="PF00271">
    <property type="entry name" value="Helicase_C"/>
    <property type="match status" value="1"/>
</dbReference>
<dbReference type="CDD" id="cd18793">
    <property type="entry name" value="SF2_C_SNF"/>
    <property type="match status" value="1"/>
</dbReference>
<dbReference type="SUPFAM" id="SSF52540">
    <property type="entry name" value="P-loop containing nucleoside triphosphate hydrolases"/>
    <property type="match status" value="2"/>
</dbReference>
<evidence type="ECO:0008006" key="7">
    <source>
        <dbReference type="Google" id="ProtNLM"/>
    </source>
</evidence>
<feature type="region of interest" description="Disordered" evidence="2">
    <location>
        <begin position="115"/>
        <end position="149"/>
    </location>
</feature>
<gene>
    <name evidence="5" type="ORF">FNF27_01791</name>
</gene>
<dbReference type="GO" id="GO:0017025">
    <property type="term" value="F:TBP-class protein binding"/>
    <property type="evidence" value="ECO:0007669"/>
    <property type="project" value="InterPro"/>
</dbReference>
<dbReference type="Gene3D" id="3.40.50.300">
    <property type="entry name" value="P-loop containing nucleotide triphosphate hydrolases"/>
    <property type="match status" value="2"/>
</dbReference>
<dbReference type="GO" id="GO:0003677">
    <property type="term" value="F:DNA binding"/>
    <property type="evidence" value="ECO:0007669"/>
    <property type="project" value="InterPro"/>
</dbReference>
<organism evidence="5 6">
    <name type="scientific">Cafeteria roenbergensis</name>
    <name type="common">Marine flagellate</name>
    <dbReference type="NCBI Taxonomy" id="33653"/>
    <lineage>
        <taxon>Eukaryota</taxon>
        <taxon>Sar</taxon>
        <taxon>Stramenopiles</taxon>
        <taxon>Bigyra</taxon>
        <taxon>Opalozoa</taxon>
        <taxon>Bicosoecida</taxon>
        <taxon>Cafeteriaceae</taxon>
        <taxon>Cafeteria</taxon>
    </lineage>
</organism>
<dbReference type="InterPro" id="IPR000330">
    <property type="entry name" value="SNF2_N"/>
</dbReference>
<dbReference type="Pfam" id="PF00176">
    <property type="entry name" value="SNF2-rel_dom"/>
    <property type="match status" value="1"/>
</dbReference>
<dbReference type="PANTHER" id="PTHR36498:SF1">
    <property type="entry name" value="TATA-BINDING PROTEIN-ASSOCIATED FACTOR 172"/>
    <property type="match status" value="1"/>
</dbReference>
<dbReference type="InterPro" id="IPR038718">
    <property type="entry name" value="SNF2-like_sf"/>
</dbReference>
<dbReference type="PROSITE" id="PS51192">
    <property type="entry name" value="HELICASE_ATP_BIND_1"/>
    <property type="match status" value="1"/>
</dbReference>
<proteinExistence type="predicted"/>
<dbReference type="SMART" id="SM00490">
    <property type="entry name" value="HELICc"/>
    <property type="match status" value="1"/>
</dbReference>
<feature type="domain" description="Helicase C-terminal" evidence="4">
    <location>
        <begin position="901"/>
        <end position="1060"/>
    </location>
</feature>
<keyword evidence="1" id="KW-0378">Hydrolase</keyword>
<dbReference type="SUPFAM" id="SSF48371">
    <property type="entry name" value="ARM repeat"/>
    <property type="match status" value="1"/>
</dbReference>
<dbReference type="OrthoDB" id="10252227at2759"/>
<dbReference type="Proteomes" id="UP000322899">
    <property type="component" value="Unassembled WGS sequence"/>
</dbReference>
<protein>
    <recommendedName>
        <fullName evidence="7">Helicase ATP-binding domain-containing protein</fullName>
    </recommendedName>
</protein>
<comment type="caution">
    <text evidence="5">The sequence shown here is derived from an EMBL/GenBank/DDBJ whole genome shotgun (WGS) entry which is preliminary data.</text>
</comment>
<dbReference type="GO" id="GO:0016887">
    <property type="term" value="F:ATP hydrolysis activity"/>
    <property type="evidence" value="ECO:0007669"/>
    <property type="project" value="InterPro"/>
</dbReference>
<evidence type="ECO:0000313" key="6">
    <source>
        <dbReference type="Proteomes" id="UP000322899"/>
    </source>
</evidence>
<evidence type="ECO:0000256" key="1">
    <source>
        <dbReference type="ARBA" id="ARBA00022801"/>
    </source>
</evidence>
<dbReference type="InterPro" id="IPR016024">
    <property type="entry name" value="ARM-type_fold"/>
</dbReference>
<feature type="compositionally biased region" description="Low complexity" evidence="2">
    <location>
        <begin position="851"/>
        <end position="861"/>
    </location>
</feature>
<evidence type="ECO:0000259" key="3">
    <source>
        <dbReference type="PROSITE" id="PS51192"/>
    </source>
</evidence>
<dbReference type="EMBL" id="VLTO01000007">
    <property type="protein sequence ID" value="KAA0176510.1"/>
    <property type="molecule type" value="Genomic_DNA"/>
</dbReference>
<dbReference type="SMART" id="SM00487">
    <property type="entry name" value="DEXDc"/>
    <property type="match status" value="1"/>
</dbReference>
<dbReference type="InterPro" id="IPR001650">
    <property type="entry name" value="Helicase_C-like"/>
</dbReference>
<dbReference type="PANTHER" id="PTHR36498">
    <property type="entry name" value="TATA-BINDING PROTEIN-ASSOCIATED FACTOR 172"/>
    <property type="match status" value="1"/>
</dbReference>